<dbReference type="Gene3D" id="3.40.20.10">
    <property type="entry name" value="Severin"/>
    <property type="match status" value="1"/>
</dbReference>
<evidence type="ECO:0000313" key="3">
    <source>
        <dbReference type="Proteomes" id="UP000290809"/>
    </source>
</evidence>
<dbReference type="GO" id="GO:0015629">
    <property type="term" value="C:actin cytoskeleton"/>
    <property type="evidence" value="ECO:0007669"/>
    <property type="project" value="TreeGrafter"/>
</dbReference>
<keyword evidence="3" id="KW-1185">Reference proteome</keyword>
<dbReference type="EMBL" id="QMKO01000496">
    <property type="protein sequence ID" value="RTG91155.1"/>
    <property type="molecule type" value="Genomic_DNA"/>
</dbReference>
<dbReference type="GO" id="GO:0005737">
    <property type="term" value="C:cytoplasm"/>
    <property type="evidence" value="ECO:0007669"/>
    <property type="project" value="TreeGrafter"/>
</dbReference>
<dbReference type="InterPro" id="IPR007122">
    <property type="entry name" value="Villin/Gelsolin"/>
</dbReference>
<organism evidence="2 3">
    <name type="scientific">Schistosoma bovis</name>
    <name type="common">Blood fluke</name>
    <dbReference type="NCBI Taxonomy" id="6184"/>
    <lineage>
        <taxon>Eukaryota</taxon>
        <taxon>Metazoa</taxon>
        <taxon>Spiralia</taxon>
        <taxon>Lophotrochozoa</taxon>
        <taxon>Platyhelminthes</taxon>
        <taxon>Trematoda</taxon>
        <taxon>Digenea</taxon>
        <taxon>Strigeidida</taxon>
        <taxon>Schistosomatoidea</taxon>
        <taxon>Schistosomatidae</taxon>
        <taxon>Schistosoma</taxon>
    </lineage>
</organism>
<dbReference type="Proteomes" id="UP000290809">
    <property type="component" value="Unassembled WGS sequence"/>
</dbReference>
<sequence length="209" mass="24082">TLEGGYDSGFNHTKPNEFKTRLIHFRDIDSSHVELREVPYSRNSLVSEDVFILDLGSLAYQWIGSKSGKYERFKSAEYLLKLKSERNGRCKIQVLEENENSHELKEFLSKLPNTEITAPSKNNCGMKAVHRLSDEDGEMKLSLMSIPRNSVSNSLTDWDSSSETSGYQQMECTNYVVENYQQRNNNNNDNNSQCQYYDNTQMEFLSSDV</sequence>
<comment type="caution">
    <text evidence="2">The sequence shown here is derived from an EMBL/GenBank/DDBJ whole genome shotgun (WGS) entry which is preliminary data.</text>
</comment>
<dbReference type="SUPFAM" id="SSF55753">
    <property type="entry name" value="Actin depolymerizing proteins"/>
    <property type="match status" value="1"/>
</dbReference>
<dbReference type="PANTHER" id="PTHR11977:SF130">
    <property type="entry name" value="SEVERIN"/>
    <property type="match status" value="1"/>
</dbReference>
<dbReference type="GO" id="GO:0051015">
    <property type="term" value="F:actin filament binding"/>
    <property type="evidence" value="ECO:0007669"/>
    <property type="project" value="InterPro"/>
</dbReference>
<reference evidence="2 3" key="1">
    <citation type="journal article" date="2019" name="PLoS Pathog.">
        <title>Genome sequence of the bovine parasite Schistosoma bovis Tanzania.</title>
        <authorList>
            <person name="Oey H."/>
            <person name="Zakrzewski M."/>
            <person name="Gobert G."/>
            <person name="Gravermann K."/>
            <person name="Stoye J."/>
            <person name="Jones M."/>
            <person name="Mcmanus D."/>
            <person name="Krause L."/>
        </authorList>
    </citation>
    <scope>NUCLEOTIDE SEQUENCE [LARGE SCALE GENOMIC DNA]</scope>
    <source>
        <strain evidence="2 3">TAN1997</strain>
    </source>
</reference>
<dbReference type="GO" id="GO:0008154">
    <property type="term" value="P:actin polymerization or depolymerization"/>
    <property type="evidence" value="ECO:0007669"/>
    <property type="project" value="TreeGrafter"/>
</dbReference>
<dbReference type="InterPro" id="IPR007123">
    <property type="entry name" value="Gelsolin-like_dom"/>
</dbReference>
<accession>A0A430QTX3</accession>
<protein>
    <submittedName>
        <fullName evidence="2">Gelsolin</fullName>
    </submittedName>
</protein>
<evidence type="ECO:0000259" key="1">
    <source>
        <dbReference type="Pfam" id="PF00626"/>
    </source>
</evidence>
<evidence type="ECO:0000313" key="2">
    <source>
        <dbReference type="EMBL" id="RTG91155.1"/>
    </source>
</evidence>
<feature type="non-terminal residue" evidence="2">
    <location>
        <position position="1"/>
    </location>
</feature>
<dbReference type="STRING" id="6184.A0A430QTX3"/>
<dbReference type="AlphaFoldDB" id="A0A430QTX3"/>
<dbReference type="InterPro" id="IPR029006">
    <property type="entry name" value="ADF-H/Gelsolin-like_dom_sf"/>
</dbReference>
<feature type="domain" description="Gelsolin-like" evidence="1">
    <location>
        <begin position="33"/>
        <end position="104"/>
    </location>
</feature>
<proteinExistence type="predicted"/>
<dbReference type="Pfam" id="PF00626">
    <property type="entry name" value="Gelsolin"/>
    <property type="match status" value="1"/>
</dbReference>
<gene>
    <name evidence="2" type="ORF">DC041_0009202</name>
</gene>
<dbReference type="PANTHER" id="PTHR11977">
    <property type="entry name" value="VILLIN"/>
    <property type="match status" value="1"/>
</dbReference>
<name>A0A430QTX3_SCHBO</name>
<dbReference type="SMART" id="SM00262">
    <property type="entry name" value="GEL"/>
    <property type="match status" value="1"/>
</dbReference>